<keyword evidence="6 14" id="KW-0812">Transmembrane</keyword>
<dbReference type="InterPro" id="IPR000531">
    <property type="entry name" value="Beta-barrel_TonB"/>
</dbReference>
<dbReference type="SUPFAM" id="SSF56935">
    <property type="entry name" value="Porins"/>
    <property type="match status" value="1"/>
</dbReference>
<dbReference type="Gene3D" id="3.55.50.30">
    <property type="match status" value="1"/>
</dbReference>
<accession>A0A261VE09</accession>
<feature type="chain" id="PRO_5012424347" description="Secretin/TonB short N-terminal domain-containing protein" evidence="16">
    <location>
        <begin position="32"/>
        <end position="812"/>
    </location>
</feature>
<evidence type="ECO:0000256" key="8">
    <source>
        <dbReference type="ARBA" id="ARBA00023004"/>
    </source>
</evidence>
<reference evidence="19" key="1">
    <citation type="submission" date="2017-05" db="EMBL/GenBank/DDBJ databases">
        <title>Complete and WGS of Bordetella genogroups.</title>
        <authorList>
            <person name="Spilker T."/>
            <person name="Lipuma J."/>
        </authorList>
    </citation>
    <scope>NUCLEOTIDE SEQUENCE [LARGE SCALE GENOMIC DNA]</scope>
    <source>
        <strain evidence="19">AU6712</strain>
    </source>
</reference>
<dbReference type="GO" id="GO:0038023">
    <property type="term" value="F:signaling receptor activity"/>
    <property type="evidence" value="ECO:0007669"/>
    <property type="project" value="InterPro"/>
</dbReference>
<sequence length="812" mass="88702">MPTPAWPAKMTRLACAVAMLALAPIAAQAQAAPAALSAQSSRSYDIPAGALEPVLSRFAAESGVLLASPPGLTAGRSSPGLTGSYTPAGALAAILAGTGLHAIQDSHGQYRLQADAHAVATLTPVAVTGRDLATTEGSGSYTANVTTIAKGDQALREIPQAVSVITRQRMDDQGVTDVREALNYAPGVSMVSNEPGGQFYSRGFFIQSYQFDGVPLERQLYARGSAFNSDTAIYDRIEIMRGPQALFEGAGDPSGSVNLVRKRPTQERQFIVTGRVGSDDQYGAQVDFGGPLNDSGTVRGRVVADYETKGSFRDYVDSNERTFYGALDIDLTPSTTLGLGYSRENPYGVIDWTGLPNYGDGSMPDYSRSTNLSAKWNHAYKTQNTWFADLTHRFANGWKFKAAVVRVDEANDIKYLLRSGRLGPPNTYRGDAYAFDMNSRNLGADAYLSGDTTLFGRRLDFTAGGNFSHQRSTDLWGWRRNVESLNASYDQKVSIPALDSDTIIATNRMDDGYRSDKKGLYANLRYQILDPVAVVLGGRVSWFKQTYVSDGIWGYSESTAQEKSEFTPFAGLIFTLTPKWSAYANYAEIFRPQSQRDASGNFLSPVTGKNYELGLKGSLMDGNVDVLFAIFRTEQKKVAFEDDTVSESIAEIRCGGTCYRPSAQVRSQGFESEISGEVLPGLQLAASYTYTHTRHLGSDIPSVGYDISSNTGIPRHMAKLWANYRLPGQWNRWSVGGGVNTQSKSSDFGYYGRMQGGYTTLDARVGYQVNERLGLGLNVYNLTDKKYFSSISYDHNFYGAPRSFLLTARYRM</sequence>
<keyword evidence="8" id="KW-0408">Iron</keyword>
<evidence type="ECO:0000256" key="16">
    <source>
        <dbReference type="SAM" id="SignalP"/>
    </source>
</evidence>
<dbReference type="InterPro" id="IPR010105">
    <property type="entry name" value="TonB_sidphr_rcpt"/>
</dbReference>
<evidence type="ECO:0000256" key="4">
    <source>
        <dbReference type="ARBA" id="ARBA00022452"/>
    </source>
</evidence>
<dbReference type="NCBIfam" id="TIGR01783">
    <property type="entry name" value="TonB-siderophor"/>
    <property type="match status" value="1"/>
</dbReference>
<dbReference type="InterPro" id="IPR039426">
    <property type="entry name" value="TonB-dep_rcpt-like"/>
</dbReference>
<dbReference type="FunFam" id="2.170.130.10:FF:000010">
    <property type="entry name" value="Ferripyoverdine receptor"/>
    <property type="match status" value="1"/>
</dbReference>
<dbReference type="Pfam" id="PF07715">
    <property type="entry name" value="Plug"/>
    <property type="match status" value="1"/>
</dbReference>
<keyword evidence="10 15" id="KW-0798">TonB box</keyword>
<protein>
    <recommendedName>
        <fullName evidence="17">Secretin/TonB short N-terminal domain-containing protein</fullName>
    </recommendedName>
</protein>
<name>A0A261VE09_9BORD</name>
<evidence type="ECO:0000256" key="15">
    <source>
        <dbReference type="RuleBase" id="RU003357"/>
    </source>
</evidence>
<keyword evidence="3 14" id="KW-0813">Transport</keyword>
<dbReference type="Gene3D" id="2.170.130.10">
    <property type="entry name" value="TonB-dependent receptor, plug domain"/>
    <property type="match status" value="1"/>
</dbReference>
<keyword evidence="13 14" id="KW-0998">Cell outer membrane</keyword>
<dbReference type="PROSITE" id="PS52016">
    <property type="entry name" value="TONB_DEPENDENT_REC_3"/>
    <property type="match status" value="1"/>
</dbReference>
<evidence type="ECO:0000256" key="14">
    <source>
        <dbReference type="PROSITE-ProRule" id="PRU01360"/>
    </source>
</evidence>
<evidence type="ECO:0000313" key="18">
    <source>
        <dbReference type="EMBL" id="OZI72245.1"/>
    </source>
</evidence>
<keyword evidence="11 14" id="KW-0472">Membrane</keyword>
<evidence type="ECO:0000256" key="6">
    <source>
        <dbReference type="ARBA" id="ARBA00022692"/>
    </source>
</evidence>
<evidence type="ECO:0000256" key="10">
    <source>
        <dbReference type="ARBA" id="ARBA00023077"/>
    </source>
</evidence>
<proteinExistence type="inferred from homology"/>
<evidence type="ECO:0000256" key="11">
    <source>
        <dbReference type="ARBA" id="ARBA00023136"/>
    </source>
</evidence>
<dbReference type="GO" id="GO:0009279">
    <property type="term" value="C:cell outer membrane"/>
    <property type="evidence" value="ECO:0007669"/>
    <property type="project" value="UniProtKB-SubCell"/>
</dbReference>
<keyword evidence="7 16" id="KW-0732">Signal</keyword>
<dbReference type="InterPro" id="IPR011662">
    <property type="entry name" value="Secretin/TonB_short_N"/>
</dbReference>
<dbReference type="InterPro" id="IPR012910">
    <property type="entry name" value="Plug_dom"/>
</dbReference>
<comment type="subcellular location">
    <subcellularLocation>
        <location evidence="1 14">Cell outer membrane</location>
        <topology evidence="1 14">Multi-pass membrane protein</topology>
    </subcellularLocation>
</comment>
<comment type="similarity">
    <text evidence="2 14 15">Belongs to the TonB-dependent receptor family.</text>
</comment>
<evidence type="ECO:0000256" key="9">
    <source>
        <dbReference type="ARBA" id="ARBA00023065"/>
    </source>
</evidence>
<dbReference type="PANTHER" id="PTHR32552:SF74">
    <property type="entry name" value="HYDROXAMATE SIDEROPHORE RECEPTOR FHUE"/>
    <property type="match status" value="1"/>
</dbReference>
<keyword evidence="12" id="KW-0675">Receptor</keyword>
<keyword evidence="4 14" id="KW-1134">Transmembrane beta strand</keyword>
<dbReference type="InterPro" id="IPR036942">
    <property type="entry name" value="Beta-barrel_TonB_sf"/>
</dbReference>
<evidence type="ECO:0000256" key="5">
    <source>
        <dbReference type="ARBA" id="ARBA00022496"/>
    </source>
</evidence>
<evidence type="ECO:0000256" key="12">
    <source>
        <dbReference type="ARBA" id="ARBA00023170"/>
    </source>
</evidence>
<dbReference type="Proteomes" id="UP000216429">
    <property type="component" value="Unassembled WGS sequence"/>
</dbReference>
<organism evidence="18 19">
    <name type="scientific">Bordetella genomosp. 12</name>
    <dbReference type="NCBI Taxonomy" id="463035"/>
    <lineage>
        <taxon>Bacteria</taxon>
        <taxon>Pseudomonadati</taxon>
        <taxon>Pseudomonadota</taxon>
        <taxon>Betaproteobacteria</taxon>
        <taxon>Burkholderiales</taxon>
        <taxon>Alcaligenaceae</taxon>
        <taxon>Bordetella</taxon>
    </lineage>
</organism>
<dbReference type="PANTHER" id="PTHR32552">
    <property type="entry name" value="FERRICHROME IRON RECEPTOR-RELATED"/>
    <property type="match status" value="1"/>
</dbReference>
<evidence type="ECO:0000313" key="19">
    <source>
        <dbReference type="Proteomes" id="UP000216429"/>
    </source>
</evidence>
<dbReference type="AlphaFoldDB" id="A0A261VE09"/>
<evidence type="ECO:0000256" key="7">
    <source>
        <dbReference type="ARBA" id="ARBA00022729"/>
    </source>
</evidence>
<dbReference type="EMBL" id="NEVU01000003">
    <property type="protein sequence ID" value="OZI72245.1"/>
    <property type="molecule type" value="Genomic_DNA"/>
</dbReference>
<dbReference type="SMART" id="SM00965">
    <property type="entry name" value="STN"/>
    <property type="match status" value="1"/>
</dbReference>
<keyword evidence="5" id="KW-0410">Iron transport</keyword>
<feature type="signal peptide" evidence="16">
    <location>
        <begin position="1"/>
        <end position="31"/>
    </location>
</feature>
<feature type="domain" description="Secretin/TonB short N-terminal" evidence="17">
    <location>
        <begin position="64"/>
        <end position="115"/>
    </location>
</feature>
<dbReference type="GO" id="GO:0015344">
    <property type="term" value="F:siderophore uptake transmembrane transporter activity"/>
    <property type="evidence" value="ECO:0007669"/>
    <property type="project" value="TreeGrafter"/>
</dbReference>
<keyword evidence="9" id="KW-0406">Ion transport</keyword>
<dbReference type="InterPro" id="IPR037066">
    <property type="entry name" value="Plug_dom_sf"/>
</dbReference>
<gene>
    <name evidence="18" type="ORF">CAL22_12265</name>
</gene>
<dbReference type="Pfam" id="PF00593">
    <property type="entry name" value="TonB_dep_Rec_b-barrel"/>
    <property type="match status" value="1"/>
</dbReference>
<evidence type="ECO:0000256" key="1">
    <source>
        <dbReference type="ARBA" id="ARBA00004571"/>
    </source>
</evidence>
<dbReference type="CDD" id="cd01347">
    <property type="entry name" value="ligand_gated_channel"/>
    <property type="match status" value="1"/>
</dbReference>
<evidence type="ECO:0000256" key="3">
    <source>
        <dbReference type="ARBA" id="ARBA00022448"/>
    </source>
</evidence>
<evidence type="ECO:0000259" key="17">
    <source>
        <dbReference type="SMART" id="SM00965"/>
    </source>
</evidence>
<keyword evidence="19" id="KW-1185">Reference proteome</keyword>
<dbReference type="GO" id="GO:0015891">
    <property type="term" value="P:siderophore transport"/>
    <property type="evidence" value="ECO:0007669"/>
    <property type="project" value="InterPro"/>
</dbReference>
<evidence type="ECO:0000256" key="2">
    <source>
        <dbReference type="ARBA" id="ARBA00009810"/>
    </source>
</evidence>
<comment type="caution">
    <text evidence="18">The sequence shown here is derived from an EMBL/GenBank/DDBJ whole genome shotgun (WGS) entry which is preliminary data.</text>
</comment>
<dbReference type="Gene3D" id="2.40.170.20">
    <property type="entry name" value="TonB-dependent receptor, beta-barrel domain"/>
    <property type="match status" value="1"/>
</dbReference>
<evidence type="ECO:0000256" key="13">
    <source>
        <dbReference type="ARBA" id="ARBA00023237"/>
    </source>
</evidence>